<dbReference type="Proteomes" id="UP001408789">
    <property type="component" value="Unassembled WGS sequence"/>
</dbReference>
<dbReference type="EMBL" id="JBCNJP010000006">
    <property type="protein sequence ID" value="KAK9077979.1"/>
    <property type="molecule type" value="Genomic_DNA"/>
</dbReference>
<dbReference type="PANTHER" id="PTHR34200">
    <property type="entry name" value="DENTIN SIALOPHOSPHOPROTEIN-LIKE ISOFORM X1"/>
    <property type="match status" value="1"/>
</dbReference>
<evidence type="ECO:0000313" key="5">
    <source>
        <dbReference type="EMBL" id="KAK9077979.1"/>
    </source>
</evidence>
<sequence>MSLRSSINIIIALLILLPLQSYAFSSRRLYEQTQVSPSPSPSGRSNFEQPCSRSCQLKNITACLTYSQSETCLFVRNNGEDLQHVKVMILPTRNMIKEINITSHQTEKVNISSIVDLSSAIALTTNDGDCVISAAAAPPLESRYQKDSSYGTYITPINGAYLVFLLLIIGGTLTFFKLRTRGRHLEGVPYHELEMGNSTALKMEENGTENWDEDWNDEWDDEKPVKSGGNNHVLVNQANDLTTKVPKSNGRRKEWDD</sequence>
<organism evidence="5 6">
    <name type="scientific">Deinandra increscens subsp. villosa</name>
    <dbReference type="NCBI Taxonomy" id="3103831"/>
    <lineage>
        <taxon>Eukaryota</taxon>
        <taxon>Viridiplantae</taxon>
        <taxon>Streptophyta</taxon>
        <taxon>Embryophyta</taxon>
        <taxon>Tracheophyta</taxon>
        <taxon>Spermatophyta</taxon>
        <taxon>Magnoliopsida</taxon>
        <taxon>eudicotyledons</taxon>
        <taxon>Gunneridae</taxon>
        <taxon>Pentapetalae</taxon>
        <taxon>asterids</taxon>
        <taxon>campanulids</taxon>
        <taxon>Asterales</taxon>
        <taxon>Asteraceae</taxon>
        <taxon>Asteroideae</taxon>
        <taxon>Heliantheae alliance</taxon>
        <taxon>Madieae</taxon>
        <taxon>Madiinae</taxon>
        <taxon>Deinandra</taxon>
    </lineage>
</organism>
<feature type="transmembrane region" description="Helical" evidence="2">
    <location>
        <begin position="159"/>
        <end position="176"/>
    </location>
</feature>
<evidence type="ECO:0000256" key="1">
    <source>
        <dbReference type="SAM" id="MobiDB-lite"/>
    </source>
</evidence>
<comment type="caution">
    <text evidence="5">The sequence shown here is derived from an EMBL/GenBank/DDBJ whole genome shotgun (WGS) entry which is preliminary data.</text>
</comment>
<evidence type="ECO:0000256" key="3">
    <source>
        <dbReference type="SAM" id="SignalP"/>
    </source>
</evidence>
<dbReference type="PANTHER" id="PTHR34200:SF6">
    <property type="match status" value="1"/>
</dbReference>
<gene>
    <name evidence="5" type="ORF">SSX86_002036</name>
</gene>
<dbReference type="Pfam" id="PF24053">
    <property type="entry name" value="DUF7356"/>
    <property type="match status" value="1"/>
</dbReference>
<reference evidence="5 6" key="1">
    <citation type="submission" date="2024-04" db="EMBL/GenBank/DDBJ databases">
        <title>The reference genome of an endangered Asteraceae, Deinandra increscens subsp. villosa, native to the Central Coast of California.</title>
        <authorList>
            <person name="Guilliams M."/>
            <person name="Hasenstab-Lehman K."/>
            <person name="Meyer R."/>
            <person name="Mcevoy S."/>
        </authorList>
    </citation>
    <scope>NUCLEOTIDE SEQUENCE [LARGE SCALE GENOMIC DNA]</scope>
    <source>
        <tissue evidence="5">Leaf</tissue>
    </source>
</reference>
<keyword evidence="3" id="KW-0732">Signal</keyword>
<feature type="chain" id="PRO_5042948094" description="DUF7356 domain-containing protein" evidence="3">
    <location>
        <begin position="24"/>
        <end position="257"/>
    </location>
</feature>
<keyword evidence="2" id="KW-0812">Transmembrane</keyword>
<feature type="domain" description="DUF7356" evidence="4">
    <location>
        <begin position="51"/>
        <end position="135"/>
    </location>
</feature>
<dbReference type="AlphaFoldDB" id="A0AAP0DVI1"/>
<proteinExistence type="predicted"/>
<evidence type="ECO:0000259" key="4">
    <source>
        <dbReference type="Pfam" id="PF24053"/>
    </source>
</evidence>
<feature type="signal peptide" evidence="3">
    <location>
        <begin position="1"/>
        <end position="23"/>
    </location>
</feature>
<keyword evidence="2" id="KW-0472">Membrane</keyword>
<feature type="region of interest" description="Disordered" evidence="1">
    <location>
        <begin position="213"/>
        <end position="257"/>
    </location>
</feature>
<accession>A0AAP0DVI1</accession>
<keyword evidence="6" id="KW-1185">Reference proteome</keyword>
<protein>
    <recommendedName>
        <fullName evidence="4">DUF7356 domain-containing protein</fullName>
    </recommendedName>
</protein>
<keyword evidence="2" id="KW-1133">Transmembrane helix</keyword>
<name>A0AAP0DVI1_9ASTR</name>
<evidence type="ECO:0000256" key="2">
    <source>
        <dbReference type="SAM" id="Phobius"/>
    </source>
</evidence>
<feature type="compositionally biased region" description="Polar residues" evidence="1">
    <location>
        <begin position="228"/>
        <end position="246"/>
    </location>
</feature>
<dbReference type="InterPro" id="IPR055780">
    <property type="entry name" value="DUF7356"/>
</dbReference>
<evidence type="ECO:0000313" key="6">
    <source>
        <dbReference type="Proteomes" id="UP001408789"/>
    </source>
</evidence>